<reference evidence="1" key="2">
    <citation type="journal article" date="2018" name="ISME J.">
        <title>A dynamic microbial community with high functional redundancy inhabits the cold, oxic subseafloor aquifer.</title>
        <authorList>
            <person name="Tully B.J."/>
            <person name="Wheat C.G."/>
            <person name="Glazer B.T."/>
            <person name="Huber J.A."/>
        </authorList>
    </citation>
    <scope>NUCLEOTIDE SEQUENCE</scope>
    <source>
        <strain evidence="1">NORP83</strain>
    </source>
</reference>
<gene>
    <name evidence="1" type="ORF">COB13_08370</name>
</gene>
<accession>A0A2A4Z1G8</accession>
<organism evidence="1">
    <name type="scientific">OCS116 cluster bacterium</name>
    <dbReference type="NCBI Taxonomy" id="2030921"/>
    <lineage>
        <taxon>Bacteria</taxon>
        <taxon>Pseudomonadati</taxon>
        <taxon>Pseudomonadota</taxon>
        <taxon>Alphaproteobacteria</taxon>
        <taxon>OCS116 cluster</taxon>
    </lineage>
</organism>
<evidence type="ECO:0008006" key="2">
    <source>
        <dbReference type="Google" id="ProtNLM"/>
    </source>
</evidence>
<evidence type="ECO:0000313" key="1">
    <source>
        <dbReference type="EMBL" id="PCJ00969.1"/>
    </source>
</evidence>
<dbReference type="InterPro" id="IPR021252">
    <property type="entry name" value="DUF2794"/>
</dbReference>
<protein>
    <recommendedName>
        <fullName evidence="2">DUF2794 domain-containing protein</fullName>
    </recommendedName>
</protein>
<dbReference type="EMBL" id="NVUS01000009">
    <property type="protein sequence ID" value="PCJ00969.1"/>
    <property type="molecule type" value="Genomic_DNA"/>
</dbReference>
<name>A0A2A4Z1G8_9PROT</name>
<dbReference type="Pfam" id="PF10984">
    <property type="entry name" value="DUF2794"/>
    <property type="match status" value="1"/>
</dbReference>
<proteinExistence type="predicted"/>
<sequence>MSVKLKNEFLSFQRLELHMIQSVYGRGVAAGIWKDYAIDIGQAVAVFSIYRNASEVPVYQVIKDPKLRNKQGQYRVVTQTGQILKRGDDLKQVLKSLDKFQTHLSVV</sequence>
<dbReference type="AlphaFoldDB" id="A0A2A4Z1G8"/>
<reference key="1">
    <citation type="submission" date="2017-08" db="EMBL/GenBank/DDBJ databases">
        <title>A dynamic microbial community with high functional redundancy inhabits the cold, oxic subseafloor aquifer.</title>
        <authorList>
            <person name="Tully B.J."/>
            <person name="Wheat C.G."/>
            <person name="Glazer B.T."/>
            <person name="Huber J.A."/>
        </authorList>
    </citation>
    <scope>NUCLEOTIDE SEQUENCE [LARGE SCALE GENOMIC DNA]</scope>
</reference>
<comment type="caution">
    <text evidence="1">The sequence shown here is derived from an EMBL/GenBank/DDBJ whole genome shotgun (WGS) entry which is preliminary data.</text>
</comment>